<feature type="region of interest" description="Disordered" evidence="1">
    <location>
        <begin position="36"/>
        <end position="61"/>
    </location>
</feature>
<reference evidence="2 3" key="2">
    <citation type="journal article" date="2022" name="Mol. Biol. Evol.">
        <title>Comparative Genomics Reveals Insights into the Divergent Evolution of Astigmatic Mites and Household Pest Adaptations.</title>
        <authorList>
            <person name="Xiong Q."/>
            <person name="Wan A.T."/>
            <person name="Liu X."/>
            <person name="Fung C.S."/>
            <person name="Xiao X."/>
            <person name="Malainual N."/>
            <person name="Hou J."/>
            <person name="Wang L."/>
            <person name="Wang M."/>
            <person name="Yang K.Y."/>
            <person name="Cui Y."/>
            <person name="Leung E.L."/>
            <person name="Nong W."/>
            <person name="Shin S.K."/>
            <person name="Au S.W."/>
            <person name="Jeong K.Y."/>
            <person name="Chew F.T."/>
            <person name="Hui J.H."/>
            <person name="Leung T.F."/>
            <person name="Tungtrongchitr A."/>
            <person name="Zhong N."/>
            <person name="Liu Z."/>
            <person name="Tsui S.K."/>
        </authorList>
    </citation>
    <scope>NUCLEOTIDE SEQUENCE [LARGE SCALE GENOMIC DNA]</scope>
    <source>
        <strain evidence="2">Derp</strain>
    </source>
</reference>
<sequence length="61" mass="7524">MYCILAYNNLMLVLNTLSTNIPDHYDHHQFNNNLNNGFLLKNKRQKQQRRRQTKWTKNYKQ</sequence>
<reference evidence="2 3" key="1">
    <citation type="journal article" date="2018" name="J. Allergy Clin. Immunol.">
        <title>High-quality assembly of Dermatophagoides pteronyssinus genome and transcriptome reveals a wide range of novel allergens.</title>
        <authorList>
            <person name="Liu X.Y."/>
            <person name="Yang K.Y."/>
            <person name="Wang M.Q."/>
            <person name="Kwok J.S."/>
            <person name="Zeng X."/>
            <person name="Yang Z."/>
            <person name="Xiao X.J."/>
            <person name="Lau C.P."/>
            <person name="Li Y."/>
            <person name="Huang Z.M."/>
            <person name="Ba J.G."/>
            <person name="Yim A.K."/>
            <person name="Ouyang C.Y."/>
            <person name="Ngai S.M."/>
            <person name="Chan T.F."/>
            <person name="Leung E.L."/>
            <person name="Liu L."/>
            <person name="Liu Z.G."/>
            <person name="Tsui S.K."/>
        </authorList>
    </citation>
    <scope>NUCLEOTIDE SEQUENCE [LARGE SCALE GENOMIC DNA]</scope>
    <source>
        <strain evidence="2">Derp</strain>
    </source>
</reference>
<evidence type="ECO:0000313" key="2">
    <source>
        <dbReference type="EMBL" id="KAH9419760.1"/>
    </source>
</evidence>
<keyword evidence="3" id="KW-1185">Reference proteome</keyword>
<feature type="compositionally biased region" description="Basic residues" evidence="1">
    <location>
        <begin position="41"/>
        <end position="61"/>
    </location>
</feature>
<evidence type="ECO:0000256" key="1">
    <source>
        <dbReference type="SAM" id="MobiDB-lite"/>
    </source>
</evidence>
<organism evidence="2 3">
    <name type="scientific">Dermatophagoides pteronyssinus</name>
    <name type="common">European house dust mite</name>
    <dbReference type="NCBI Taxonomy" id="6956"/>
    <lineage>
        <taxon>Eukaryota</taxon>
        <taxon>Metazoa</taxon>
        <taxon>Ecdysozoa</taxon>
        <taxon>Arthropoda</taxon>
        <taxon>Chelicerata</taxon>
        <taxon>Arachnida</taxon>
        <taxon>Acari</taxon>
        <taxon>Acariformes</taxon>
        <taxon>Sarcoptiformes</taxon>
        <taxon>Astigmata</taxon>
        <taxon>Psoroptidia</taxon>
        <taxon>Analgoidea</taxon>
        <taxon>Pyroglyphidae</taxon>
        <taxon>Dermatophagoidinae</taxon>
        <taxon>Dermatophagoides</taxon>
    </lineage>
</organism>
<dbReference type="Proteomes" id="UP000887458">
    <property type="component" value="Unassembled WGS sequence"/>
</dbReference>
<gene>
    <name evidence="2" type="ORF">DERP_001591</name>
</gene>
<protein>
    <submittedName>
        <fullName evidence="2">Uncharacterized protein</fullName>
    </submittedName>
</protein>
<accession>A0ABQ8JBF5</accession>
<name>A0ABQ8JBF5_DERPT</name>
<comment type="caution">
    <text evidence="2">The sequence shown here is derived from an EMBL/GenBank/DDBJ whole genome shotgun (WGS) entry which is preliminary data.</text>
</comment>
<evidence type="ECO:0000313" key="3">
    <source>
        <dbReference type="Proteomes" id="UP000887458"/>
    </source>
</evidence>
<dbReference type="EMBL" id="NJHN03000054">
    <property type="protein sequence ID" value="KAH9419760.1"/>
    <property type="molecule type" value="Genomic_DNA"/>
</dbReference>
<proteinExistence type="predicted"/>